<feature type="region of interest" description="Disordered" evidence="6">
    <location>
        <begin position="1"/>
        <end position="21"/>
    </location>
</feature>
<accession>A0A1S4BJW0</accession>
<evidence type="ECO:0000259" key="7">
    <source>
        <dbReference type="PROSITE" id="PS50888"/>
    </source>
</evidence>
<feature type="region of interest" description="Disordered" evidence="6">
    <location>
        <begin position="70"/>
        <end position="91"/>
    </location>
</feature>
<evidence type="ECO:0000256" key="4">
    <source>
        <dbReference type="ARBA" id="ARBA00023242"/>
    </source>
</evidence>
<dbReference type="PaxDb" id="4097-A0A1S4BJW0"/>
<gene>
    <name evidence="9" type="primary">LOC107809088</name>
</gene>
<organism evidence="8 9">
    <name type="scientific">Nicotiana tabacum</name>
    <name type="common">Common tobacco</name>
    <dbReference type="NCBI Taxonomy" id="4097"/>
    <lineage>
        <taxon>Eukaryota</taxon>
        <taxon>Viridiplantae</taxon>
        <taxon>Streptophyta</taxon>
        <taxon>Embryophyta</taxon>
        <taxon>Tracheophyta</taxon>
        <taxon>Spermatophyta</taxon>
        <taxon>Magnoliopsida</taxon>
        <taxon>eudicotyledons</taxon>
        <taxon>Gunneridae</taxon>
        <taxon>Pentapetalae</taxon>
        <taxon>asterids</taxon>
        <taxon>lamiids</taxon>
        <taxon>Solanales</taxon>
        <taxon>Solanaceae</taxon>
        <taxon>Nicotianoideae</taxon>
        <taxon>Nicotianeae</taxon>
        <taxon>Nicotiana</taxon>
    </lineage>
</organism>
<dbReference type="OMA" id="YPKSGCS"/>
<dbReference type="GO" id="GO:0000981">
    <property type="term" value="F:DNA-binding transcription factor activity, RNA polymerase II-specific"/>
    <property type="evidence" value="ECO:0000318"/>
    <property type="project" value="GO_Central"/>
</dbReference>
<evidence type="ECO:0000256" key="2">
    <source>
        <dbReference type="ARBA" id="ARBA00023015"/>
    </source>
</evidence>
<sequence length="271" mass="30850">MMDKDNFHSLFPFQQNDDNDNHRLLYPPTNTNSSSFLYYQEDNIQLQDLVTDLTPFHSLEVDTNNVQVNNTNKINKRGKKSQNSSSAVSLQVDENNADHCKQKKIIHREIERQRRQEMSNLYASLRQLLPLEYLKGKRSTSDHILEAANYIEHLQKKVSKMEDNRDKLKKALSSSDVEYPKSGCSSSAAIITVRLCLDGMEILTDCSDTNEGFYISRVLEVLLREGLSIVSCSCNKVNGRLLHTIRTEVCSPSSIDAYELQQKLAATVNSN</sequence>
<dbReference type="SMART" id="SM00353">
    <property type="entry name" value="HLH"/>
    <property type="match status" value="1"/>
</dbReference>
<dbReference type="STRING" id="4097.A0A1S4BJW0"/>
<dbReference type="InterPro" id="IPR036638">
    <property type="entry name" value="HLH_DNA-bd_sf"/>
</dbReference>
<dbReference type="PANTHER" id="PTHR13935">
    <property type="entry name" value="ACHAETE-SCUTE TRANSCRIPTION FACTOR-RELATED"/>
    <property type="match status" value="1"/>
</dbReference>
<dbReference type="KEGG" id="nta:107809088"/>
<feature type="domain" description="BHLH" evidence="7">
    <location>
        <begin position="102"/>
        <end position="154"/>
    </location>
</feature>
<dbReference type="GO" id="GO:0000977">
    <property type="term" value="F:RNA polymerase II transcription regulatory region sequence-specific DNA binding"/>
    <property type="evidence" value="ECO:0000318"/>
    <property type="project" value="GO_Central"/>
</dbReference>
<evidence type="ECO:0000256" key="3">
    <source>
        <dbReference type="ARBA" id="ARBA00023163"/>
    </source>
</evidence>
<dbReference type="PANTHER" id="PTHR13935:SF155">
    <property type="entry name" value="TRANSCRIPTION FACTOR BHLH120-LIKE"/>
    <property type="match status" value="1"/>
</dbReference>
<proteinExistence type="predicted"/>
<keyword evidence="8" id="KW-1185">Reference proteome</keyword>
<evidence type="ECO:0000313" key="9">
    <source>
        <dbReference type="RefSeq" id="XP_016489170.1"/>
    </source>
</evidence>
<dbReference type="Proteomes" id="UP000790787">
    <property type="component" value="Chromosome 6"/>
</dbReference>
<dbReference type="Gene3D" id="4.10.280.10">
    <property type="entry name" value="Helix-loop-helix DNA-binding domain"/>
    <property type="match status" value="1"/>
</dbReference>
<dbReference type="RefSeq" id="XP_016489170.1">
    <property type="nucleotide sequence ID" value="XM_016633684.1"/>
</dbReference>
<keyword evidence="4" id="KW-0539">Nucleus</keyword>
<keyword evidence="2" id="KW-0805">Transcription regulation</keyword>
<dbReference type="RefSeq" id="XP_016489170.1">
    <property type="nucleotide sequence ID" value="XM_016633684.2"/>
</dbReference>
<dbReference type="Pfam" id="PF00010">
    <property type="entry name" value="HLH"/>
    <property type="match status" value="1"/>
</dbReference>
<reference evidence="8" key="1">
    <citation type="journal article" date="2014" name="Nat. Commun.">
        <title>The tobacco genome sequence and its comparison with those of tomato and potato.</title>
        <authorList>
            <person name="Sierro N."/>
            <person name="Battey J.N."/>
            <person name="Ouadi S."/>
            <person name="Bakaher N."/>
            <person name="Bovet L."/>
            <person name="Willig A."/>
            <person name="Goepfert S."/>
            <person name="Peitsch M.C."/>
            <person name="Ivanov N.V."/>
        </authorList>
    </citation>
    <scope>NUCLEOTIDE SEQUENCE [LARGE SCALE GENOMIC DNA]</scope>
</reference>
<keyword evidence="3" id="KW-0804">Transcription</keyword>
<dbReference type="GO" id="GO:0046983">
    <property type="term" value="F:protein dimerization activity"/>
    <property type="evidence" value="ECO:0007669"/>
    <property type="project" value="InterPro"/>
</dbReference>
<dbReference type="SUPFAM" id="SSF47459">
    <property type="entry name" value="HLH, helix-loop-helix DNA-binding domain"/>
    <property type="match status" value="1"/>
</dbReference>
<feature type="coiled-coil region" evidence="5">
    <location>
        <begin position="144"/>
        <end position="171"/>
    </location>
</feature>
<dbReference type="AlphaFoldDB" id="A0A1S4BJW0"/>
<dbReference type="CDD" id="cd18914">
    <property type="entry name" value="bHLH_AtORG2_like"/>
    <property type="match status" value="1"/>
</dbReference>
<dbReference type="PROSITE" id="PS50888">
    <property type="entry name" value="BHLH"/>
    <property type="match status" value="1"/>
</dbReference>
<evidence type="ECO:0000256" key="1">
    <source>
        <dbReference type="ARBA" id="ARBA00004123"/>
    </source>
</evidence>
<evidence type="ECO:0000256" key="6">
    <source>
        <dbReference type="SAM" id="MobiDB-lite"/>
    </source>
</evidence>
<dbReference type="GO" id="GO:0006357">
    <property type="term" value="P:regulation of transcription by RNA polymerase II"/>
    <property type="evidence" value="ECO:0000318"/>
    <property type="project" value="GO_Central"/>
</dbReference>
<dbReference type="GO" id="GO:0090575">
    <property type="term" value="C:RNA polymerase II transcription regulator complex"/>
    <property type="evidence" value="ECO:0000318"/>
    <property type="project" value="GO_Central"/>
</dbReference>
<reference evidence="9" key="2">
    <citation type="submission" date="2025-08" db="UniProtKB">
        <authorList>
            <consortium name="RefSeq"/>
        </authorList>
    </citation>
    <scope>IDENTIFICATION</scope>
    <source>
        <tissue evidence="9">Leaf</tissue>
    </source>
</reference>
<comment type="subcellular location">
    <subcellularLocation>
        <location evidence="1">Nucleus</location>
    </subcellularLocation>
</comment>
<keyword evidence="5" id="KW-0175">Coiled coil</keyword>
<feature type="compositionally biased region" description="Polar residues" evidence="6">
    <location>
        <begin position="81"/>
        <end position="91"/>
    </location>
</feature>
<evidence type="ECO:0000256" key="5">
    <source>
        <dbReference type="SAM" id="Coils"/>
    </source>
</evidence>
<dbReference type="InterPro" id="IPR015660">
    <property type="entry name" value="MASH1/Ascl1a-like"/>
</dbReference>
<dbReference type="OrthoDB" id="1935281at2759"/>
<name>A0A1S4BJW0_TOBAC</name>
<evidence type="ECO:0000313" key="8">
    <source>
        <dbReference type="Proteomes" id="UP000790787"/>
    </source>
</evidence>
<dbReference type="GeneID" id="107809088"/>
<protein>
    <submittedName>
        <fullName evidence="9">Transcription factor bHLH118-like</fullName>
    </submittedName>
</protein>
<dbReference type="InterPro" id="IPR011598">
    <property type="entry name" value="bHLH_dom"/>
</dbReference>